<keyword evidence="2" id="KW-1185">Reference proteome</keyword>
<dbReference type="EMBL" id="CP003742">
    <property type="protein sequence ID" value="AGI74252.1"/>
    <property type="molecule type" value="Genomic_DNA"/>
</dbReference>
<sequence>MAELGNVNLGHLSLLVQQTASEVTAMTLPDGIRFEVQYVSQHDFQKCAGCTSQTPDLVLRHWRFVWATTCERCGRELVPLHSADAEIVLEKILRRANRGAEVLKLAFCDADLRLGRRLGRAFYVLRARDLAQPTSLTSGNKVVRFTMLAAIVTCMSHTLLKAVPGPRKNAAPARHLSRVFPQNREVIAKIVAQSEELDENLQVRFNGETSPKYRTGATSAKEVSSSALAAAKQAIEELGPAAGRLQLLTRGDAIWMAKKELSGFNQNR</sequence>
<name>M9RPY2_9RHOB</name>
<dbReference type="KEGG" id="oar:OA238_c43590"/>
<dbReference type="eggNOG" id="ENOG502Z80F">
    <property type="taxonomic scope" value="Bacteria"/>
</dbReference>
<dbReference type="Proteomes" id="UP000004688">
    <property type="component" value="Chromosome"/>
</dbReference>
<organism evidence="1 2">
    <name type="scientific">Octadecabacter arcticus 238</name>
    <dbReference type="NCBI Taxonomy" id="391616"/>
    <lineage>
        <taxon>Bacteria</taxon>
        <taxon>Pseudomonadati</taxon>
        <taxon>Pseudomonadota</taxon>
        <taxon>Alphaproteobacteria</taxon>
        <taxon>Rhodobacterales</taxon>
        <taxon>Roseobacteraceae</taxon>
        <taxon>Octadecabacter</taxon>
    </lineage>
</organism>
<reference evidence="1 2" key="1">
    <citation type="journal article" date="2013" name="PLoS ONE">
        <title>Poles Apart: Arctic and Antarctic Octadecabacter strains Share High Genome Plasticity and a New Type of Xanthorhodopsin.</title>
        <authorList>
            <person name="Vollmers J."/>
            <person name="Voget S."/>
            <person name="Dietrich S."/>
            <person name="Gollnow K."/>
            <person name="Smits M."/>
            <person name="Meyer K."/>
            <person name="Brinkhoff T."/>
            <person name="Simon M."/>
            <person name="Daniel R."/>
        </authorList>
    </citation>
    <scope>NUCLEOTIDE SEQUENCE [LARGE SCALE GENOMIC DNA]</scope>
    <source>
        <strain evidence="1 2">238</strain>
    </source>
</reference>
<evidence type="ECO:0000313" key="2">
    <source>
        <dbReference type="Proteomes" id="UP000004688"/>
    </source>
</evidence>
<protein>
    <submittedName>
        <fullName evidence="1">Uncharacterized protein</fullName>
    </submittedName>
</protein>
<accession>M9RPY2</accession>
<evidence type="ECO:0000313" key="1">
    <source>
        <dbReference type="EMBL" id="AGI74252.1"/>
    </source>
</evidence>
<dbReference type="HOGENOM" id="CLU_1037610_0_0_5"/>
<dbReference type="AlphaFoldDB" id="M9RPY2"/>
<proteinExistence type="predicted"/>
<gene>
    <name evidence="1" type="ORF">OA238_c43590</name>
</gene>